<evidence type="ECO:0000256" key="2">
    <source>
        <dbReference type="SAM" id="Phobius"/>
    </source>
</evidence>
<protein>
    <recommendedName>
        <fullName evidence="5">DUF2637 domain-containing protein</fullName>
    </recommendedName>
</protein>
<keyword evidence="2" id="KW-1133">Transmembrane helix</keyword>
<dbReference type="InterPro" id="IPR021235">
    <property type="entry name" value="DUF2637"/>
</dbReference>
<gene>
    <name evidence="3" type="ORF">GORHZ_006_00150</name>
</gene>
<evidence type="ECO:0000313" key="4">
    <source>
        <dbReference type="Proteomes" id="UP000008363"/>
    </source>
</evidence>
<reference evidence="3 4" key="1">
    <citation type="submission" date="2012-08" db="EMBL/GenBank/DDBJ databases">
        <title>Whole genome shotgun sequence of Gordonia rhizosphera NBRC 16068.</title>
        <authorList>
            <person name="Takarada H."/>
            <person name="Isaki S."/>
            <person name="Hosoyama A."/>
            <person name="Tsuchikane K."/>
            <person name="Katsumata H."/>
            <person name="Baba S."/>
            <person name="Ohji S."/>
            <person name="Yamazaki S."/>
            <person name="Fujita N."/>
        </authorList>
    </citation>
    <scope>NUCLEOTIDE SEQUENCE [LARGE SCALE GENOMIC DNA]</scope>
    <source>
        <strain evidence="3 4">NBRC 16068</strain>
    </source>
</reference>
<dbReference type="EMBL" id="BAHC01000006">
    <property type="protein sequence ID" value="GAB88146.1"/>
    <property type="molecule type" value="Genomic_DNA"/>
</dbReference>
<organism evidence="3 4">
    <name type="scientific">Gordonia rhizosphera NBRC 16068</name>
    <dbReference type="NCBI Taxonomy" id="1108045"/>
    <lineage>
        <taxon>Bacteria</taxon>
        <taxon>Bacillati</taxon>
        <taxon>Actinomycetota</taxon>
        <taxon>Actinomycetes</taxon>
        <taxon>Mycobacteriales</taxon>
        <taxon>Gordoniaceae</taxon>
        <taxon>Gordonia</taxon>
    </lineage>
</organism>
<evidence type="ECO:0000313" key="3">
    <source>
        <dbReference type="EMBL" id="GAB88146.1"/>
    </source>
</evidence>
<accession>K6W350</accession>
<dbReference type="Pfam" id="PF10935">
    <property type="entry name" value="DUF2637"/>
    <property type="match status" value="1"/>
</dbReference>
<feature type="transmembrane region" description="Helical" evidence="2">
    <location>
        <begin position="12"/>
        <end position="36"/>
    </location>
</feature>
<feature type="transmembrane region" description="Helical" evidence="2">
    <location>
        <begin position="82"/>
        <end position="100"/>
    </location>
</feature>
<feature type="compositionally biased region" description="Basic and acidic residues" evidence="1">
    <location>
        <begin position="173"/>
        <end position="183"/>
    </location>
</feature>
<comment type="caution">
    <text evidence="3">The sequence shown here is derived from an EMBL/GenBank/DDBJ whole genome shotgun (WGS) entry which is preliminary data.</text>
</comment>
<dbReference type="AlphaFoldDB" id="K6W350"/>
<proteinExistence type="predicted"/>
<feature type="compositionally biased region" description="Polar residues" evidence="1">
    <location>
        <begin position="159"/>
        <end position="169"/>
    </location>
</feature>
<keyword evidence="2" id="KW-0472">Membrane</keyword>
<evidence type="ECO:0000256" key="1">
    <source>
        <dbReference type="SAM" id="MobiDB-lite"/>
    </source>
</evidence>
<feature type="transmembrane region" description="Helical" evidence="2">
    <location>
        <begin position="112"/>
        <end position="138"/>
    </location>
</feature>
<evidence type="ECO:0008006" key="5">
    <source>
        <dbReference type="Google" id="ProtNLM"/>
    </source>
</evidence>
<sequence>MIHATQPAMRGTALLAAVLTVVIATAAFTLSFFALWELATMAGVFPERWAWLLPIVVDAYIIMSTLLLVYSTRRGDSKGRRYHLSMLVLFSTISVLGNGYHALVVGRGELPALVSAAIAVVAPLALLASTHGLIVHLWHAQASTQHEPPAGIDDPTPHATENSTNSTAPPTGKPDKPAPNDTESIRHEAQAIARTETTLDEDDSTTEHWEGDPQQVNVSDIDIDIDITEDDLELARRICGTGRVKHDAQTVAHTLVLDRRGLPRDTTAQIIGVHRSTINRWAELADTVRRTHEDHTRTQDFDTLNQQYQELNSV</sequence>
<keyword evidence="2" id="KW-0812">Transmembrane</keyword>
<dbReference type="Proteomes" id="UP000008363">
    <property type="component" value="Unassembled WGS sequence"/>
</dbReference>
<feature type="region of interest" description="Disordered" evidence="1">
    <location>
        <begin position="145"/>
        <end position="183"/>
    </location>
</feature>
<name>K6W350_9ACTN</name>
<feature type="transmembrane region" description="Helical" evidence="2">
    <location>
        <begin position="48"/>
        <end position="70"/>
    </location>
</feature>
<keyword evidence="4" id="KW-1185">Reference proteome</keyword>
<dbReference type="STRING" id="1108045.GORHZ_006_00150"/>
<dbReference type="eggNOG" id="COG3468">
    <property type="taxonomic scope" value="Bacteria"/>
</dbReference>